<dbReference type="PROSITE" id="PS50931">
    <property type="entry name" value="HTH_LYSR"/>
    <property type="match status" value="1"/>
</dbReference>
<evidence type="ECO:0000256" key="4">
    <source>
        <dbReference type="ARBA" id="ARBA00023163"/>
    </source>
</evidence>
<dbReference type="Gene3D" id="3.40.190.290">
    <property type="match status" value="1"/>
</dbReference>
<dbReference type="PANTHER" id="PTHR30346:SF30">
    <property type="entry name" value="SMALL NEUTRAL PROTEASE REGULATORY PROTEIN"/>
    <property type="match status" value="1"/>
</dbReference>
<evidence type="ECO:0000256" key="3">
    <source>
        <dbReference type="ARBA" id="ARBA00023125"/>
    </source>
</evidence>
<dbReference type="SUPFAM" id="SSF53850">
    <property type="entry name" value="Periplasmic binding protein-like II"/>
    <property type="match status" value="1"/>
</dbReference>
<dbReference type="RefSeq" id="WP_344203213.1">
    <property type="nucleotide sequence ID" value="NZ_BAAAME010000005.1"/>
</dbReference>
<dbReference type="CDD" id="cd08414">
    <property type="entry name" value="PBP2_LTTR_aromatics_like"/>
    <property type="match status" value="1"/>
</dbReference>
<gene>
    <name evidence="6" type="ORF">GCM10009710_30920</name>
</gene>
<dbReference type="PANTHER" id="PTHR30346">
    <property type="entry name" value="TRANSCRIPTIONAL DUAL REGULATOR HCAR-RELATED"/>
    <property type="match status" value="1"/>
</dbReference>
<comment type="similarity">
    <text evidence="1">Belongs to the LysR transcriptional regulatory family.</text>
</comment>
<dbReference type="InterPro" id="IPR000847">
    <property type="entry name" value="LysR_HTH_N"/>
</dbReference>
<dbReference type="EMBL" id="BAAAME010000005">
    <property type="protein sequence ID" value="GAA1748688.1"/>
    <property type="molecule type" value="Genomic_DNA"/>
</dbReference>
<reference evidence="7" key="1">
    <citation type="journal article" date="2019" name="Int. J. Syst. Evol. Microbiol.">
        <title>The Global Catalogue of Microorganisms (GCM) 10K type strain sequencing project: providing services to taxonomists for standard genome sequencing and annotation.</title>
        <authorList>
            <consortium name="The Broad Institute Genomics Platform"/>
            <consortium name="The Broad Institute Genome Sequencing Center for Infectious Disease"/>
            <person name="Wu L."/>
            <person name="Ma J."/>
        </authorList>
    </citation>
    <scope>NUCLEOTIDE SEQUENCE [LARGE SCALE GENOMIC DNA]</scope>
    <source>
        <strain evidence="7">JCM 13518</strain>
    </source>
</reference>
<organism evidence="6 7">
    <name type="scientific">Aeromicrobium alkaliterrae</name>
    <dbReference type="NCBI Taxonomy" id="302168"/>
    <lineage>
        <taxon>Bacteria</taxon>
        <taxon>Bacillati</taxon>
        <taxon>Actinomycetota</taxon>
        <taxon>Actinomycetes</taxon>
        <taxon>Propionibacteriales</taxon>
        <taxon>Nocardioidaceae</taxon>
        <taxon>Aeromicrobium</taxon>
    </lineage>
</organism>
<keyword evidence="2" id="KW-0805">Transcription regulation</keyword>
<sequence length="320" mass="33664">MDLELRHLRIVGAIAASGSITKAAGELGIAQPALTAQLRRIERLLGGPLFERDHRGVRPTALGDLVVSRAALLLPAVNGLLEDAARLTETSRSAVPDQVALGSSTSSILAPLIRRLTETAPELTVSTTASWSADDLAGELAAGRLDFCVVGVCGGSGPPPGDDLEWRTFSVDPVFVLLPEDHALARQTEVTLADLADAEWAATPGDGCFETCFHQACLRAGFTPRSLYVADAASCIELVASGTAVALCQATRTLPGLVTLPLKDVPLRWIHMVGWRPASAAAGLAPAVQRSVEKAHADLVARSEVYSDWLDDHPEFGVAS</sequence>
<proteinExistence type="inferred from homology"/>
<feature type="domain" description="HTH lysR-type" evidence="5">
    <location>
        <begin position="3"/>
        <end position="60"/>
    </location>
</feature>
<accession>A0ABP4W7I6</accession>
<evidence type="ECO:0000313" key="6">
    <source>
        <dbReference type="EMBL" id="GAA1748688.1"/>
    </source>
</evidence>
<dbReference type="Gene3D" id="1.10.10.10">
    <property type="entry name" value="Winged helix-like DNA-binding domain superfamily/Winged helix DNA-binding domain"/>
    <property type="match status" value="1"/>
</dbReference>
<keyword evidence="7" id="KW-1185">Reference proteome</keyword>
<evidence type="ECO:0000259" key="5">
    <source>
        <dbReference type="PROSITE" id="PS50931"/>
    </source>
</evidence>
<dbReference type="SUPFAM" id="SSF46785">
    <property type="entry name" value="Winged helix' DNA-binding domain"/>
    <property type="match status" value="1"/>
</dbReference>
<evidence type="ECO:0000256" key="1">
    <source>
        <dbReference type="ARBA" id="ARBA00009437"/>
    </source>
</evidence>
<dbReference type="Pfam" id="PF03466">
    <property type="entry name" value="LysR_substrate"/>
    <property type="match status" value="1"/>
</dbReference>
<dbReference type="InterPro" id="IPR005119">
    <property type="entry name" value="LysR_subst-bd"/>
</dbReference>
<dbReference type="InterPro" id="IPR036388">
    <property type="entry name" value="WH-like_DNA-bd_sf"/>
</dbReference>
<dbReference type="PRINTS" id="PR00039">
    <property type="entry name" value="HTHLYSR"/>
</dbReference>
<dbReference type="InterPro" id="IPR036390">
    <property type="entry name" value="WH_DNA-bd_sf"/>
</dbReference>
<evidence type="ECO:0000313" key="7">
    <source>
        <dbReference type="Proteomes" id="UP001501057"/>
    </source>
</evidence>
<protein>
    <submittedName>
        <fullName evidence="6">LysR family transcriptional regulator</fullName>
    </submittedName>
</protein>
<name>A0ABP4W7I6_9ACTN</name>
<evidence type="ECO:0000256" key="2">
    <source>
        <dbReference type="ARBA" id="ARBA00023015"/>
    </source>
</evidence>
<dbReference type="Proteomes" id="UP001501057">
    <property type="component" value="Unassembled WGS sequence"/>
</dbReference>
<comment type="caution">
    <text evidence="6">The sequence shown here is derived from an EMBL/GenBank/DDBJ whole genome shotgun (WGS) entry which is preliminary data.</text>
</comment>
<dbReference type="Pfam" id="PF00126">
    <property type="entry name" value="HTH_1"/>
    <property type="match status" value="1"/>
</dbReference>
<keyword evidence="3" id="KW-0238">DNA-binding</keyword>
<keyword evidence="4" id="KW-0804">Transcription</keyword>